<sequence length="139" mass="15569">MASGRWSGSFPTCTKITCPLPRLLENGRFRLVNDTYLRYQCNNGYRLEGSEDAFCSLEEQWEPALPVCRIVTCEDLSSAVLPYGRVIFTLANFGTTVRYTCEPGYQLIGVSSRRCSASGEWEGKQPYASPFPAFPRAAF</sequence>
<evidence type="ECO:0000259" key="7">
    <source>
        <dbReference type="PROSITE" id="PS50923"/>
    </source>
</evidence>
<dbReference type="InterPro" id="IPR000436">
    <property type="entry name" value="Sushi_SCR_CCP_dom"/>
</dbReference>
<dbReference type="OrthoDB" id="6515930at2759"/>
<dbReference type="Proteomes" id="UP000245119">
    <property type="component" value="Linkage Group LG10"/>
</dbReference>
<evidence type="ECO:0000256" key="3">
    <source>
        <dbReference type="ARBA" id="ARBA00022737"/>
    </source>
</evidence>
<dbReference type="PROSITE" id="PS50923">
    <property type="entry name" value="SUSHI"/>
    <property type="match status" value="2"/>
</dbReference>
<reference evidence="8 9" key="1">
    <citation type="submission" date="2018-04" db="EMBL/GenBank/DDBJ databases">
        <title>The genome of golden apple snail Pomacea canaliculata provides insight into stress tolerance and invasive adaptation.</title>
        <authorList>
            <person name="Liu C."/>
            <person name="Liu B."/>
            <person name="Ren Y."/>
            <person name="Zhang Y."/>
            <person name="Wang H."/>
            <person name="Li S."/>
            <person name="Jiang F."/>
            <person name="Yin L."/>
            <person name="Zhang G."/>
            <person name="Qian W."/>
            <person name="Fan W."/>
        </authorList>
    </citation>
    <scope>NUCLEOTIDE SEQUENCE [LARGE SCALE GENOMIC DNA]</scope>
    <source>
        <strain evidence="8">SZHN2017</strain>
        <tissue evidence="8">Muscle</tissue>
    </source>
</reference>
<comment type="caution">
    <text evidence="6">Lacks conserved residue(s) required for the propagation of feature annotation.</text>
</comment>
<name>A0A2T7NP46_POMCA</name>
<organism evidence="8 9">
    <name type="scientific">Pomacea canaliculata</name>
    <name type="common">Golden apple snail</name>
    <dbReference type="NCBI Taxonomy" id="400727"/>
    <lineage>
        <taxon>Eukaryota</taxon>
        <taxon>Metazoa</taxon>
        <taxon>Spiralia</taxon>
        <taxon>Lophotrochozoa</taxon>
        <taxon>Mollusca</taxon>
        <taxon>Gastropoda</taxon>
        <taxon>Caenogastropoda</taxon>
        <taxon>Architaenioglossa</taxon>
        <taxon>Ampullarioidea</taxon>
        <taxon>Ampullariidae</taxon>
        <taxon>Pomacea</taxon>
    </lineage>
</organism>
<accession>A0A2T7NP46</accession>
<keyword evidence="4 6" id="KW-1015">Disulfide bond</keyword>
<dbReference type="PANTHER" id="PTHR46393">
    <property type="entry name" value="SUSHI DOMAIN-CONTAINING PROTEIN"/>
    <property type="match status" value="1"/>
</dbReference>
<protein>
    <recommendedName>
        <fullName evidence="7">Sushi domain-containing protein</fullName>
    </recommendedName>
</protein>
<dbReference type="InterPro" id="IPR035976">
    <property type="entry name" value="Sushi/SCR/CCP_sf"/>
</dbReference>
<keyword evidence="5" id="KW-0325">Glycoprotein</keyword>
<keyword evidence="1 6" id="KW-0768">Sushi</keyword>
<keyword evidence="3" id="KW-0677">Repeat</keyword>
<dbReference type="CDD" id="cd00033">
    <property type="entry name" value="CCP"/>
    <property type="match status" value="2"/>
</dbReference>
<dbReference type="STRING" id="400727.A0A2T7NP46"/>
<dbReference type="SUPFAM" id="SSF57535">
    <property type="entry name" value="Complement control module/SCR domain"/>
    <property type="match status" value="2"/>
</dbReference>
<evidence type="ECO:0000256" key="1">
    <source>
        <dbReference type="ARBA" id="ARBA00022659"/>
    </source>
</evidence>
<comment type="caution">
    <text evidence="8">The sequence shown here is derived from an EMBL/GenBank/DDBJ whole genome shotgun (WGS) entry which is preliminary data.</text>
</comment>
<dbReference type="Gene3D" id="2.10.70.10">
    <property type="entry name" value="Complement Module, domain 1"/>
    <property type="match status" value="2"/>
</dbReference>
<dbReference type="Pfam" id="PF00084">
    <property type="entry name" value="Sushi"/>
    <property type="match status" value="2"/>
</dbReference>
<dbReference type="PANTHER" id="PTHR46393:SF7">
    <property type="entry name" value="COMPLEMENT C2"/>
    <property type="match status" value="1"/>
</dbReference>
<evidence type="ECO:0000256" key="5">
    <source>
        <dbReference type="ARBA" id="ARBA00023180"/>
    </source>
</evidence>
<proteinExistence type="predicted"/>
<feature type="domain" description="Sushi" evidence="7">
    <location>
        <begin position="71"/>
        <end position="130"/>
    </location>
</feature>
<evidence type="ECO:0000256" key="4">
    <source>
        <dbReference type="ARBA" id="ARBA00023157"/>
    </source>
</evidence>
<keyword evidence="2" id="KW-0732">Signal</keyword>
<feature type="domain" description="Sushi" evidence="7">
    <location>
        <begin position="16"/>
        <end position="70"/>
    </location>
</feature>
<feature type="disulfide bond" evidence="6">
    <location>
        <begin position="41"/>
        <end position="68"/>
    </location>
</feature>
<dbReference type="AlphaFoldDB" id="A0A2T7NP46"/>
<evidence type="ECO:0000313" key="9">
    <source>
        <dbReference type="Proteomes" id="UP000245119"/>
    </source>
</evidence>
<evidence type="ECO:0000313" key="8">
    <source>
        <dbReference type="EMBL" id="PVD22923.1"/>
    </source>
</evidence>
<evidence type="ECO:0000256" key="2">
    <source>
        <dbReference type="ARBA" id="ARBA00022729"/>
    </source>
</evidence>
<keyword evidence="9" id="KW-1185">Reference proteome</keyword>
<evidence type="ECO:0000256" key="6">
    <source>
        <dbReference type="PROSITE-ProRule" id="PRU00302"/>
    </source>
</evidence>
<dbReference type="SMART" id="SM00032">
    <property type="entry name" value="CCP"/>
    <property type="match status" value="2"/>
</dbReference>
<gene>
    <name evidence="8" type="ORF">C0Q70_16183</name>
</gene>
<dbReference type="EMBL" id="PZQS01000010">
    <property type="protein sequence ID" value="PVD22923.1"/>
    <property type="molecule type" value="Genomic_DNA"/>
</dbReference>